<reference evidence="6 7" key="1">
    <citation type="submission" date="2022-01" db="EMBL/GenBank/DDBJ databases">
        <title>Paraglaciecola sp. G1-23.</title>
        <authorList>
            <person name="Jin M.S."/>
            <person name="Han D.M."/>
            <person name="Kim H.M."/>
            <person name="Jeon C.O."/>
        </authorList>
    </citation>
    <scope>NUCLEOTIDE SEQUENCE [LARGE SCALE GENOMIC DNA]</scope>
    <source>
        <strain evidence="6 7">G1-23</strain>
    </source>
</reference>
<keyword evidence="2" id="KW-0238">DNA-binding</keyword>
<dbReference type="SUPFAM" id="SSF46689">
    <property type="entry name" value="Homeodomain-like"/>
    <property type="match status" value="1"/>
</dbReference>
<keyword evidence="4" id="KW-0472">Membrane</keyword>
<dbReference type="Gene3D" id="1.10.10.60">
    <property type="entry name" value="Homeodomain-like"/>
    <property type="match status" value="1"/>
</dbReference>
<keyword evidence="3" id="KW-0804">Transcription</keyword>
<feature type="transmembrane region" description="Helical" evidence="4">
    <location>
        <begin position="188"/>
        <end position="209"/>
    </location>
</feature>
<dbReference type="SMART" id="SM00342">
    <property type="entry name" value="HTH_ARAC"/>
    <property type="match status" value="1"/>
</dbReference>
<evidence type="ECO:0000259" key="5">
    <source>
        <dbReference type="PROSITE" id="PS01124"/>
    </source>
</evidence>
<evidence type="ECO:0000313" key="6">
    <source>
        <dbReference type="EMBL" id="MCF2947163.1"/>
    </source>
</evidence>
<proteinExistence type="predicted"/>
<name>A0ABS9D2M8_9ALTE</name>
<dbReference type="Pfam" id="PF12833">
    <property type="entry name" value="HTH_18"/>
    <property type="match status" value="1"/>
</dbReference>
<accession>A0ABS9D2M8</accession>
<dbReference type="PANTHER" id="PTHR43280">
    <property type="entry name" value="ARAC-FAMILY TRANSCRIPTIONAL REGULATOR"/>
    <property type="match status" value="1"/>
</dbReference>
<dbReference type="InterPro" id="IPR009057">
    <property type="entry name" value="Homeodomain-like_sf"/>
</dbReference>
<dbReference type="PRINTS" id="PR00032">
    <property type="entry name" value="HTHARAC"/>
</dbReference>
<keyword evidence="7" id="KW-1185">Reference proteome</keyword>
<dbReference type="Proteomes" id="UP001521137">
    <property type="component" value="Unassembled WGS sequence"/>
</dbReference>
<feature type="transmembrane region" description="Helical" evidence="4">
    <location>
        <begin position="6"/>
        <end position="23"/>
    </location>
</feature>
<feature type="transmembrane region" description="Helical" evidence="4">
    <location>
        <begin position="59"/>
        <end position="78"/>
    </location>
</feature>
<feature type="transmembrane region" description="Helical" evidence="4">
    <location>
        <begin position="35"/>
        <end position="53"/>
    </location>
</feature>
<dbReference type="InterPro" id="IPR020449">
    <property type="entry name" value="Tscrpt_reg_AraC-type_HTH"/>
</dbReference>
<evidence type="ECO:0000256" key="1">
    <source>
        <dbReference type="ARBA" id="ARBA00023015"/>
    </source>
</evidence>
<feature type="transmembrane region" description="Helical" evidence="4">
    <location>
        <begin position="90"/>
        <end position="108"/>
    </location>
</feature>
<organism evidence="6 7">
    <name type="scientific">Paraglaciecola algarum</name>
    <dbReference type="NCBI Taxonomy" id="3050085"/>
    <lineage>
        <taxon>Bacteria</taxon>
        <taxon>Pseudomonadati</taxon>
        <taxon>Pseudomonadota</taxon>
        <taxon>Gammaproteobacteria</taxon>
        <taxon>Alteromonadales</taxon>
        <taxon>Alteromonadaceae</taxon>
        <taxon>Paraglaciecola</taxon>
    </lineage>
</organism>
<dbReference type="RefSeq" id="WP_235310698.1">
    <property type="nucleotide sequence ID" value="NZ_JAKGAS010000002.1"/>
</dbReference>
<evidence type="ECO:0000256" key="3">
    <source>
        <dbReference type="ARBA" id="ARBA00023163"/>
    </source>
</evidence>
<comment type="caution">
    <text evidence="6">The sequence shown here is derived from an EMBL/GenBank/DDBJ whole genome shotgun (WGS) entry which is preliminary data.</text>
</comment>
<feature type="transmembrane region" description="Helical" evidence="4">
    <location>
        <begin position="120"/>
        <end position="140"/>
    </location>
</feature>
<gene>
    <name evidence="6" type="ORF">L0668_03525</name>
</gene>
<dbReference type="EMBL" id="JAKGAS010000002">
    <property type="protein sequence ID" value="MCF2947163.1"/>
    <property type="molecule type" value="Genomic_DNA"/>
</dbReference>
<keyword evidence="4" id="KW-0812">Transmembrane</keyword>
<feature type="domain" description="HTH araC/xylS-type" evidence="5">
    <location>
        <begin position="246"/>
        <end position="347"/>
    </location>
</feature>
<protein>
    <submittedName>
        <fullName evidence="6">Helix-turn-helix domain-containing protein</fullName>
    </submittedName>
</protein>
<dbReference type="PANTHER" id="PTHR43280:SF29">
    <property type="entry name" value="ARAC-FAMILY TRANSCRIPTIONAL REGULATOR"/>
    <property type="match status" value="1"/>
</dbReference>
<keyword evidence="4" id="KW-1133">Transmembrane helix</keyword>
<feature type="transmembrane region" description="Helical" evidence="4">
    <location>
        <begin position="152"/>
        <end position="176"/>
    </location>
</feature>
<sequence length="348" mass="39561">MLSNIQLLNLILYLLLAVHFFTVQAKRRLPSSLLGINYLMYATLSALFIIQLHKVQFPLLFLRPSITMLLGPMLYLYYQSIRRAKEQALLTRDWLHVIPALLVALSIVSESPLSKWVDMAILASYCVYFCLIVIVLWGGSKNLSHLGTYASTATLWLFILAGVMLINILVEIGIYIEISNGTPLTQTVSFPLGISFILLISVITISAALRRTVLMEWMYEFGEKTVEKNTQIKADHIELTSLFERWKVLVEAQNIYQRDFGITLTEAAKKLQVPARQLSNAINYCYGKSFSQFLNDRRVAEAKRIMNEQPELSVIEVSSNSGFSSKSNFNKEFKRVVGLTPSQYKKVQ</sequence>
<dbReference type="PROSITE" id="PS00041">
    <property type="entry name" value="HTH_ARAC_FAMILY_1"/>
    <property type="match status" value="1"/>
</dbReference>
<keyword evidence="1" id="KW-0805">Transcription regulation</keyword>
<evidence type="ECO:0000256" key="2">
    <source>
        <dbReference type="ARBA" id="ARBA00023125"/>
    </source>
</evidence>
<dbReference type="PROSITE" id="PS01124">
    <property type="entry name" value="HTH_ARAC_FAMILY_2"/>
    <property type="match status" value="1"/>
</dbReference>
<dbReference type="InterPro" id="IPR018062">
    <property type="entry name" value="HTH_AraC-typ_CS"/>
</dbReference>
<evidence type="ECO:0000256" key="4">
    <source>
        <dbReference type="SAM" id="Phobius"/>
    </source>
</evidence>
<evidence type="ECO:0000313" key="7">
    <source>
        <dbReference type="Proteomes" id="UP001521137"/>
    </source>
</evidence>
<dbReference type="InterPro" id="IPR018060">
    <property type="entry name" value="HTH_AraC"/>
</dbReference>